<evidence type="ECO:0000313" key="1">
    <source>
        <dbReference type="EMBL" id="SFJ13391.1"/>
    </source>
</evidence>
<name>A0A1I3NVX7_9GAMM</name>
<proteinExistence type="predicted"/>
<organism evidence="1 2">
    <name type="scientific">Phytopseudomonas argentinensis</name>
    <dbReference type="NCBI Taxonomy" id="289370"/>
    <lineage>
        <taxon>Bacteria</taxon>
        <taxon>Pseudomonadati</taxon>
        <taxon>Pseudomonadota</taxon>
        <taxon>Gammaproteobacteria</taxon>
        <taxon>Pseudomonadales</taxon>
        <taxon>Pseudomonadaceae</taxon>
        <taxon>Phytopseudomonas</taxon>
    </lineage>
</organism>
<keyword evidence="2" id="KW-1185">Reference proteome</keyword>
<dbReference type="STRING" id="289370.SAMN05216602_4050"/>
<protein>
    <submittedName>
        <fullName evidence="1">Uncharacterized protein</fullName>
    </submittedName>
</protein>
<reference evidence="2" key="1">
    <citation type="submission" date="2016-10" db="EMBL/GenBank/DDBJ databases">
        <authorList>
            <person name="Varghese N."/>
            <person name="Submissions S."/>
        </authorList>
    </citation>
    <scope>NUCLEOTIDE SEQUENCE [LARGE SCALE GENOMIC DNA]</scope>
    <source>
        <strain evidence="2">LMG 22563</strain>
    </source>
</reference>
<dbReference type="OrthoDB" id="6935368at2"/>
<dbReference type="Proteomes" id="UP000183018">
    <property type="component" value="Unassembled WGS sequence"/>
</dbReference>
<evidence type="ECO:0000313" key="2">
    <source>
        <dbReference type="Proteomes" id="UP000183018"/>
    </source>
</evidence>
<sequence length="77" mass="8460">MPTSASAFAVIDEPITPEKIARDTGLDLSLVRDWVTHAKSYEDGSGYLVFFRPDTPGEVREMVPRLTPTNLLIVLAA</sequence>
<accession>A0A1I3NVX7</accession>
<dbReference type="EMBL" id="FORC01000004">
    <property type="protein sequence ID" value="SFJ13391.1"/>
    <property type="molecule type" value="Genomic_DNA"/>
</dbReference>
<dbReference type="RefSeq" id="WP_074888323.1">
    <property type="nucleotide sequence ID" value="NZ_FORC01000004.1"/>
</dbReference>
<gene>
    <name evidence="1" type="ORF">SAMN05216602_4050</name>
</gene>
<dbReference type="AlphaFoldDB" id="A0A1I3NVX7"/>